<reference evidence="2" key="1">
    <citation type="submission" date="2021-01" db="EMBL/GenBank/DDBJ databases">
        <authorList>
            <consortium name="Genoscope - CEA"/>
            <person name="William W."/>
        </authorList>
    </citation>
    <scope>NUCLEOTIDE SEQUENCE</scope>
</reference>
<name>A0A8S1NU08_PARPR</name>
<keyword evidence="3" id="KW-1185">Reference proteome</keyword>
<organism evidence="2 3">
    <name type="scientific">Paramecium primaurelia</name>
    <dbReference type="NCBI Taxonomy" id="5886"/>
    <lineage>
        <taxon>Eukaryota</taxon>
        <taxon>Sar</taxon>
        <taxon>Alveolata</taxon>
        <taxon>Ciliophora</taxon>
        <taxon>Intramacronucleata</taxon>
        <taxon>Oligohymenophorea</taxon>
        <taxon>Peniculida</taxon>
        <taxon>Parameciidae</taxon>
        <taxon>Paramecium</taxon>
    </lineage>
</organism>
<evidence type="ECO:0000313" key="2">
    <source>
        <dbReference type="EMBL" id="CAD8096787.1"/>
    </source>
</evidence>
<dbReference type="EMBL" id="CAJJDM010000105">
    <property type="protein sequence ID" value="CAD8096787.1"/>
    <property type="molecule type" value="Genomic_DNA"/>
</dbReference>
<dbReference type="AlphaFoldDB" id="A0A8S1NU08"/>
<evidence type="ECO:0000256" key="1">
    <source>
        <dbReference type="SAM" id="MobiDB-lite"/>
    </source>
</evidence>
<gene>
    <name evidence="2" type="ORF">PPRIM_AZ9-3.1.T1020102</name>
</gene>
<protein>
    <submittedName>
        <fullName evidence="2">Uncharacterized protein</fullName>
    </submittedName>
</protein>
<dbReference type="Proteomes" id="UP000688137">
    <property type="component" value="Unassembled WGS sequence"/>
</dbReference>
<accession>A0A8S1NU08</accession>
<comment type="caution">
    <text evidence="2">The sequence shown here is derived from an EMBL/GenBank/DDBJ whole genome shotgun (WGS) entry which is preliminary data.</text>
</comment>
<evidence type="ECO:0000313" key="3">
    <source>
        <dbReference type="Proteomes" id="UP000688137"/>
    </source>
</evidence>
<feature type="region of interest" description="Disordered" evidence="1">
    <location>
        <begin position="1"/>
        <end position="20"/>
    </location>
</feature>
<proteinExistence type="predicted"/>
<sequence length="80" mass="9973">MDFSMVKEYKQTDQEERFQENGLKDREDEINIYSTTFDQCNRSKYLFLFENIIQTINLFYFQLQLKIEKFYVPQLNQYFL</sequence>